<dbReference type="SMART" id="SM00438">
    <property type="entry name" value="ZnF_NFX"/>
    <property type="match status" value="3"/>
</dbReference>
<comment type="caution">
    <text evidence="14">The sequence shown here is derived from an EMBL/GenBank/DDBJ whole genome shotgun (WGS) entry which is preliminary data.</text>
</comment>
<dbReference type="PANTHER" id="PTHR10887:SF445">
    <property type="entry name" value="NFX1-TYPE ZINC FINGER-CONTAINING PROTEIN 1"/>
    <property type="match status" value="1"/>
</dbReference>
<dbReference type="FunFam" id="3.40.50.300:FF:001660">
    <property type="entry name" value="NF-X1 finger and helicase protein, putative"/>
    <property type="match status" value="1"/>
</dbReference>
<dbReference type="PROSITE" id="PS50103">
    <property type="entry name" value="ZF_C3H1"/>
    <property type="match status" value="1"/>
</dbReference>
<dbReference type="Pfam" id="PF13087">
    <property type="entry name" value="AAA_12"/>
    <property type="match status" value="1"/>
</dbReference>
<dbReference type="Proteomes" id="UP000813385">
    <property type="component" value="Unassembled WGS sequence"/>
</dbReference>
<dbReference type="PANTHER" id="PTHR10887">
    <property type="entry name" value="DNA2/NAM7 HELICASE FAMILY"/>
    <property type="match status" value="1"/>
</dbReference>
<evidence type="ECO:0000256" key="7">
    <source>
        <dbReference type="ARBA" id="ARBA00022833"/>
    </source>
</evidence>
<dbReference type="GO" id="GO:0031380">
    <property type="term" value="C:nuclear RNA-directed RNA polymerase complex"/>
    <property type="evidence" value="ECO:0007669"/>
    <property type="project" value="TreeGrafter"/>
</dbReference>
<feature type="domain" description="RZ-type" evidence="13">
    <location>
        <begin position="1898"/>
        <end position="1972"/>
    </location>
</feature>
<keyword evidence="10" id="KW-0175">Coiled coil</keyword>
<dbReference type="SUPFAM" id="SSF52540">
    <property type="entry name" value="P-loop containing nucleoside triphosphate hydrolases"/>
    <property type="match status" value="1"/>
</dbReference>
<evidence type="ECO:0000256" key="10">
    <source>
        <dbReference type="SAM" id="Coils"/>
    </source>
</evidence>
<gene>
    <name evidence="14" type="ORF">B0T11DRAFT_95456</name>
</gene>
<evidence type="ECO:0000259" key="13">
    <source>
        <dbReference type="PROSITE" id="PS51981"/>
    </source>
</evidence>
<name>A0A8K0X6A0_9PEZI</name>
<keyword evidence="8" id="KW-0391">Immunity</keyword>
<dbReference type="InterPro" id="IPR046439">
    <property type="entry name" value="ZF_RZ_dom"/>
</dbReference>
<proteinExistence type="predicted"/>
<evidence type="ECO:0000256" key="5">
    <source>
        <dbReference type="ARBA" id="ARBA00022771"/>
    </source>
</evidence>
<dbReference type="EMBL" id="JAGPXD010000003">
    <property type="protein sequence ID" value="KAH7363630.1"/>
    <property type="molecule type" value="Genomic_DNA"/>
</dbReference>
<evidence type="ECO:0000256" key="6">
    <source>
        <dbReference type="ARBA" id="ARBA00022806"/>
    </source>
</evidence>
<evidence type="ECO:0000313" key="15">
    <source>
        <dbReference type="Proteomes" id="UP000813385"/>
    </source>
</evidence>
<dbReference type="InterPro" id="IPR000967">
    <property type="entry name" value="Znf_NFX1"/>
</dbReference>
<dbReference type="SMART" id="SM00356">
    <property type="entry name" value="ZnF_C3H1"/>
    <property type="match status" value="1"/>
</dbReference>
<keyword evidence="4" id="KW-0677">Repeat</keyword>
<feature type="domain" description="C3H1-type" evidence="12">
    <location>
        <begin position="27"/>
        <end position="55"/>
    </location>
</feature>
<keyword evidence="6" id="KW-0378">Hydrolase</keyword>
<dbReference type="CDD" id="cd06008">
    <property type="entry name" value="NF-X1-zinc-finger"/>
    <property type="match status" value="1"/>
</dbReference>
<dbReference type="CDD" id="cd18808">
    <property type="entry name" value="SF1_C_Upf1"/>
    <property type="match status" value="1"/>
</dbReference>
<dbReference type="Gene3D" id="3.40.50.300">
    <property type="entry name" value="P-loop containing nucleotide triphosphate hydrolases"/>
    <property type="match status" value="2"/>
</dbReference>
<keyword evidence="15" id="KW-1185">Reference proteome</keyword>
<dbReference type="Gene3D" id="2.30.30.1190">
    <property type="match status" value="1"/>
</dbReference>
<dbReference type="CDD" id="cd17936">
    <property type="entry name" value="EEXXEc_NFX1"/>
    <property type="match status" value="1"/>
</dbReference>
<dbReference type="InterPro" id="IPR000571">
    <property type="entry name" value="Znf_CCCH"/>
</dbReference>
<keyword evidence="5 9" id="KW-0863">Zinc-finger</keyword>
<dbReference type="GO" id="GO:0002376">
    <property type="term" value="P:immune system process"/>
    <property type="evidence" value="ECO:0007669"/>
    <property type="project" value="UniProtKB-KW"/>
</dbReference>
<evidence type="ECO:0000256" key="9">
    <source>
        <dbReference type="PROSITE-ProRule" id="PRU00723"/>
    </source>
</evidence>
<feature type="region of interest" description="Disordered" evidence="11">
    <location>
        <begin position="1"/>
        <end position="32"/>
    </location>
</feature>
<evidence type="ECO:0000256" key="11">
    <source>
        <dbReference type="SAM" id="MobiDB-lite"/>
    </source>
</evidence>
<dbReference type="InterPro" id="IPR027417">
    <property type="entry name" value="P-loop_NTPase"/>
</dbReference>
<dbReference type="InterPro" id="IPR041677">
    <property type="entry name" value="DNA2/NAM7_AAA_11"/>
</dbReference>
<evidence type="ECO:0000256" key="3">
    <source>
        <dbReference type="ARBA" id="ARBA00022723"/>
    </source>
</evidence>
<evidence type="ECO:0000256" key="8">
    <source>
        <dbReference type="ARBA" id="ARBA00022859"/>
    </source>
</evidence>
<dbReference type="InterPro" id="IPR047187">
    <property type="entry name" value="SF1_C_Upf1"/>
</dbReference>
<evidence type="ECO:0000256" key="4">
    <source>
        <dbReference type="ARBA" id="ARBA00022737"/>
    </source>
</evidence>
<dbReference type="GO" id="GO:0031048">
    <property type="term" value="P:regulatory ncRNA-mediated heterochromatin formation"/>
    <property type="evidence" value="ECO:0007669"/>
    <property type="project" value="TreeGrafter"/>
</dbReference>
<reference evidence="14" key="1">
    <citation type="journal article" date="2021" name="Nat. Commun.">
        <title>Genetic determinants of endophytism in the Arabidopsis root mycobiome.</title>
        <authorList>
            <person name="Mesny F."/>
            <person name="Miyauchi S."/>
            <person name="Thiergart T."/>
            <person name="Pickel B."/>
            <person name="Atanasova L."/>
            <person name="Karlsson M."/>
            <person name="Huettel B."/>
            <person name="Barry K.W."/>
            <person name="Haridas S."/>
            <person name="Chen C."/>
            <person name="Bauer D."/>
            <person name="Andreopoulos W."/>
            <person name="Pangilinan J."/>
            <person name="LaButti K."/>
            <person name="Riley R."/>
            <person name="Lipzen A."/>
            <person name="Clum A."/>
            <person name="Drula E."/>
            <person name="Henrissat B."/>
            <person name="Kohler A."/>
            <person name="Grigoriev I.V."/>
            <person name="Martin F.M."/>
            <person name="Hacquard S."/>
        </authorList>
    </citation>
    <scope>NUCLEOTIDE SEQUENCE</scope>
    <source>
        <strain evidence="14">MPI-CAGE-AT-0016</strain>
    </source>
</reference>
<keyword evidence="7 9" id="KW-0862">Zinc</keyword>
<dbReference type="PROSITE" id="PS51981">
    <property type="entry name" value="ZF_RZ"/>
    <property type="match status" value="1"/>
</dbReference>
<organism evidence="14 15">
    <name type="scientific">Plectosphaerella cucumerina</name>
    <dbReference type="NCBI Taxonomy" id="40658"/>
    <lineage>
        <taxon>Eukaryota</taxon>
        <taxon>Fungi</taxon>
        <taxon>Dikarya</taxon>
        <taxon>Ascomycota</taxon>
        <taxon>Pezizomycotina</taxon>
        <taxon>Sordariomycetes</taxon>
        <taxon>Hypocreomycetidae</taxon>
        <taxon>Glomerellales</taxon>
        <taxon>Plectosphaerellaceae</taxon>
        <taxon>Plectosphaerella</taxon>
    </lineage>
</organism>
<dbReference type="SUPFAM" id="SSF90229">
    <property type="entry name" value="CCCH zinc finger"/>
    <property type="match status" value="1"/>
</dbReference>
<sequence>MAGYSRSGKPWRGGSGHRRTGSSPGRSVPTKPCRYFHQHGSCRFGSNCKFSHDPTLASRQPQSQITQYTESDQSRSEYHEWKQLIWKKRTLYAGSDTFMMARVWSGAVNILDGDGREGHQQLIKDMVDGDNSGLHYLIRTLDIRVGKNDAKHLDIVDDFLRTITHASILDCLSVDSYVGTLYNMISGVNGQRAVAFFLTLCQDILNISEGPESSIDTDAFDQRLMAILDVLYQLLAREKTASFNDGLPDLFECLDRMFGVLDTATSATARRFGASKDRLATLRRMVNMSNGLLNDPAPEDEHPATAFNVAKTPVLAMAYPIEMLLPGTRHDNDHRDIKSISIVPTAAELATDQPDYLPSTDWGQPHFLDDPVQRHIDTHFRLLRHDIFGSLKAAVSPLIQTPEAGLDLSRLPRDAAMHFYQQASIPHISVHEKRGYEVHVSFLLPHNLRSKTAEERRQWWVNSKRLEPGSLTCLLCQDGQSIVPLLLVVTDKGTDSKENKTFGHEAKTVQITAKLAAFREADLTESIRIYRERAKGVLFGHPGLIPATFMPILENLQRMIGAAELPFRQWIVPDRELVVSGAGRGTVANPPPPRYARRPGFTFPLKSIVKAGSAGFSISPEGSPEDASLLDQLETSTTLDRGQCRALLYALTREFALIQGPPGTGKSYLGVKLLQVLVDCKSSPALGGRDPIGPIIVICYTNHALDQFLLHLLSVGIRKIIRIGGRSHSAALDGYNLQAICNNVAKTRHEGYLVGSAYSNLEIHLDKAGKKLGMLHKMRKGSTSEALKRFLNMRHPGIYRQLYRDESDGFTVVGRSKDPLEQWASVKKWRGEADDVPGEADEVTAGALIQRAGQDVNSLSPTERKVLLNYWNDRIQRDEVTKLMYDIESAEGDRESVNMVHSEVRRRTLLSADVVGITTTGLAKDIATIRNLRSKVVVFEEAGEVLEAHALSALMPSVEHFIQIGDHQQLRPQIANFSLSLESTGGKMYQLDRSQFERLAGGQPGLAAMPVAQLDVQRRMRPDISRLIRSTIYPGLRDHGDVTALPDVVGMRDNVRWLDHDNEEDSGTDHGRVRSHSNEWEVAMTKALVRHLIRQGAYEATDVAVLTPYSGQLIKLRAALNQEFDISLSDRDEETLAKDGFEPSADAVASAAPVRTLQKKRLSESLRLATVDNFQGEEAKVIIVSLVRSNPEGKVGFLKTKNRINVLLSRAQHGMYLIGSARTYGNVPMWADVQRQLSEAGALGPALRLCCQRHRDTAIECTEPEDFPRLSPEGGCLLPCEWRLDACGHQCLAKCHSEAMHAAFSCPRECPRRRTGCDHPCPKLCGEECGPCRVVVNDVRLPCGHVQHGVACFRAQKAAEIRCTAQVEARVPGCGHVARVPCFTDVSASSFVCSQPCDEMLACGHVCPGSCGNCKTRGPDGAVEKTHKVCGKTCGRPRNTCTHACARKCHDGQPCPPCEARCEVRCAHSRCALFCKDACPPCIEKCSWSCEHQGSCSMPCAAPCDRLPCDERCSKLLECGHRCPGLCGEKCPQGYCQACGARGDDRVDLLEFKTYREIDLDETPVVVLGCGHMFTAESLDGLARLGEVYSADATGKYTSLLEPSEVASVPCCPDCKRPIRQFATQRYNRVVNAGVTDETSKRFLVKGQRDLLALEEDIEKAAKALRDSFEERNRTRRGSIFARVLDRFNHRHTHQDTGAYTALQALQRRASKLRESTDIVQQPSKKLFDAIMEAKTRRPLDSKLGSLSLSSFQSSPPERQVVLGARFAGLKIRAVILQDRFRLHADGNLLQFGLRLDKHAHDFMAECERLVAESSAGNLPRLSISGSLAFAGIAASLRDWSRKSGDGMEAVGPRIETTKSLLEQAAELCQTPFEGAQKLKDDVEAAQRMLDEGWYETVTPEELAAIKAAMLGGPMGISTHSGHWYKCSNGHLFAIGECGMPMEEARCSECGARIGGRSHQMVSGVSRAEEME</sequence>
<dbReference type="GO" id="GO:0004386">
    <property type="term" value="F:helicase activity"/>
    <property type="evidence" value="ECO:0007669"/>
    <property type="project" value="InterPro"/>
</dbReference>
<feature type="zinc finger region" description="C3H1-type" evidence="9">
    <location>
        <begin position="27"/>
        <end position="55"/>
    </location>
</feature>
<keyword evidence="6" id="KW-0347">Helicase</keyword>
<evidence type="ECO:0000256" key="1">
    <source>
        <dbReference type="ARBA" id="ARBA00004496"/>
    </source>
</evidence>
<keyword evidence="2" id="KW-0963">Cytoplasm</keyword>
<evidence type="ECO:0000313" key="14">
    <source>
        <dbReference type="EMBL" id="KAH7363630.1"/>
    </source>
</evidence>
<dbReference type="InterPro" id="IPR041679">
    <property type="entry name" value="DNA2/NAM7-like_C"/>
</dbReference>
<dbReference type="Pfam" id="PF13086">
    <property type="entry name" value="AAA_11"/>
    <property type="match status" value="1"/>
</dbReference>
<dbReference type="Pfam" id="PF20173">
    <property type="entry name" value="ZnF_RZ-type"/>
    <property type="match status" value="1"/>
</dbReference>
<keyword evidence="3 9" id="KW-0479">Metal-binding</keyword>
<feature type="coiled-coil region" evidence="10">
    <location>
        <begin position="1644"/>
        <end position="1671"/>
    </location>
</feature>
<evidence type="ECO:0000256" key="2">
    <source>
        <dbReference type="ARBA" id="ARBA00022490"/>
    </source>
</evidence>
<dbReference type="InterPro" id="IPR045055">
    <property type="entry name" value="DNA2/NAM7-like"/>
</dbReference>
<protein>
    <recommendedName>
        <fullName evidence="16">NFX1-type zinc finger-containing protein 1</fullName>
    </recommendedName>
</protein>
<evidence type="ECO:0008006" key="16">
    <source>
        <dbReference type="Google" id="ProtNLM"/>
    </source>
</evidence>
<accession>A0A8K0X6A0</accession>
<keyword evidence="6" id="KW-0067">ATP-binding</keyword>
<dbReference type="Pfam" id="PF00642">
    <property type="entry name" value="zf-CCCH"/>
    <property type="match status" value="1"/>
</dbReference>
<dbReference type="GO" id="GO:0005737">
    <property type="term" value="C:cytoplasm"/>
    <property type="evidence" value="ECO:0007669"/>
    <property type="project" value="UniProtKB-SubCell"/>
</dbReference>
<dbReference type="OrthoDB" id="2423195at2759"/>
<keyword evidence="6" id="KW-0547">Nucleotide-binding</keyword>
<dbReference type="GO" id="GO:0008270">
    <property type="term" value="F:zinc ion binding"/>
    <property type="evidence" value="ECO:0007669"/>
    <property type="project" value="UniProtKB-KW"/>
</dbReference>
<comment type="subcellular location">
    <subcellularLocation>
        <location evidence="1">Cytoplasm</location>
    </subcellularLocation>
</comment>
<evidence type="ECO:0000259" key="12">
    <source>
        <dbReference type="PROSITE" id="PS50103"/>
    </source>
</evidence>
<dbReference type="InterPro" id="IPR036855">
    <property type="entry name" value="Znf_CCCH_sf"/>
</dbReference>